<organism evidence="1 2">
    <name type="scientific">Brevundimonas pondensis</name>
    <dbReference type="NCBI Taxonomy" id="2774189"/>
    <lineage>
        <taxon>Bacteria</taxon>
        <taxon>Pseudomonadati</taxon>
        <taxon>Pseudomonadota</taxon>
        <taxon>Alphaproteobacteria</taxon>
        <taxon>Caulobacterales</taxon>
        <taxon>Caulobacteraceae</taxon>
        <taxon>Brevundimonas</taxon>
    </lineage>
</organism>
<protein>
    <submittedName>
        <fullName evidence="1">ParD-like family protein</fullName>
    </submittedName>
</protein>
<evidence type="ECO:0000313" key="2">
    <source>
        <dbReference type="Proteomes" id="UP000663942"/>
    </source>
</evidence>
<reference evidence="1 2" key="1">
    <citation type="submission" date="2020-09" db="EMBL/GenBank/DDBJ databases">
        <title>Brevundimonas sp. LVF1 isolated from an oligotrophic pond in Goettingen, Germany.</title>
        <authorList>
            <person name="Friedrich I."/>
            <person name="Klassen A."/>
            <person name="Neubauer H."/>
            <person name="Schneider D."/>
            <person name="Hertel R."/>
            <person name="Daniel R."/>
        </authorList>
    </citation>
    <scope>NUCLEOTIDE SEQUENCE [LARGE SCALE GENOMIC DNA]</scope>
    <source>
        <strain evidence="1 2">LVF1</strain>
    </source>
</reference>
<accession>A0ABX7SJ23</accession>
<dbReference type="Pfam" id="PF11903">
    <property type="entry name" value="ParD_like"/>
    <property type="match status" value="1"/>
</dbReference>
<proteinExistence type="predicted"/>
<evidence type="ECO:0000313" key="1">
    <source>
        <dbReference type="EMBL" id="QTC86448.1"/>
    </source>
</evidence>
<sequence>MGIVNIEDELHEQLRRASKASCRSINAQAAFWIRIGMLGELNPGLSFQELAARELKAAGVGADINASGLVPSDLTAAA</sequence>
<name>A0ABX7SJ23_9CAUL</name>
<dbReference type="InterPro" id="IPR021831">
    <property type="entry name" value="ParD-like"/>
</dbReference>
<dbReference type="RefSeq" id="WP_207821822.1">
    <property type="nucleotide sequence ID" value="NZ_CP062006.1"/>
</dbReference>
<gene>
    <name evidence="1" type="ORF">IFE19_09735</name>
</gene>
<keyword evidence="2" id="KW-1185">Reference proteome</keyword>
<dbReference type="Proteomes" id="UP000663942">
    <property type="component" value="Chromosome"/>
</dbReference>
<dbReference type="EMBL" id="CP062006">
    <property type="protein sequence ID" value="QTC86448.1"/>
    <property type="molecule type" value="Genomic_DNA"/>
</dbReference>